<dbReference type="InterPro" id="IPR023213">
    <property type="entry name" value="CAT-like_dom_sf"/>
</dbReference>
<dbReference type="SMART" id="SM00825">
    <property type="entry name" value="PKS_KS"/>
    <property type="match status" value="1"/>
</dbReference>
<feature type="domain" description="Carrier" evidence="6">
    <location>
        <begin position="1792"/>
        <end position="1866"/>
    </location>
</feature>
<evidence type="ECO:0000256" key="5">
    <source>
        <dbReference type="ARBA" id="ARBA00029443"/>
    </source>
</evidence>
<dbReference type="InterPro" id="IPR001227">
    <property type="entry name" value="Ac_transferase_dom_sf"/>
</dbReference>
<sequence length="2316" mass="252373">MTSDNSRAADAHAEIAPTDVAIIGMAASLPEADDLGQFLHNLRTGRDSVRELSQDRKRRTSLPPDERYQLCGYIEEIDLFDHAFFGYSKGEADNMSPHHRLLLQAAVQAVDNAGYPLSTMRGRRGSVYMADTRIGYDLLAARREATMVMGSHVAATAGRLSRFLGLTGPSAMVDTSCSSGLVAVHFAVNDLVGGDADIALAGAASLNLFADRLDDTSTDIGIRSRDGKARSFAAESDGTGSGEAVVVVVLKRLADAVRDGDNVHAVLKSVAVNNVGGRSSTLTAPDVEAEAEVLERAWRKAGIDPATIGYLEAHGTATRLGDPIEVEAIDSAFGRSTDRKRFCALSSVKTNIGHTWSASGLVGIVKATLALRGGELFPNVHSDQLNPLIDFDNSAVVVTRDLTPWPPAGHPRRAGVSSFGVMGTNAHAVLEQAPERARSAAPRPGRLWVPISAASPASLMANIDALCRWIDERPDLRLDDLSHTLVAGRDHHRYRYSVVAGDVGELRAALALPPETVAAQLTTASVGAILSDRCLASAELVVTLRAQHPVFDERYRECEHTSLTAGIELDTGFAFQYAIVGLFRSIGLPIRHIVPDGAGKHVAAADSGRVTLEAALRDTSLHRNGAAPAPASLSYRVDRLLDQIAGEHIVFVEAGPQAAVSAEIVARTTPGITVLDVADRPDGYSHLLADLYRRGIDWEWSPSAPAGQRIELPPYQFQQIRCWIDDTGQSDDWPGPVEPQELVSPSRTVEEAVHESWRLVLGLETVDPDESFFDIGGDSISGLQVLNRLREEFAIALDQFAIFDHETPRMLAEHVRAVQAAAATVVCVEPTAPEQDELFPLSPGQQHIWVAAQFEGGSVAFNLTRGLLLDGPVDPEAMRQAVSGVLERHAGLRATFVHTDGQPRQRVGRVPAVVPLEIGTDHRELPGPEDLRKLCRRIAERRFDLTEGPLFRVNLLRFAGDRSILVLSTHHLVADGWSLGILVGDLMSLYHSATVLSVPLPPAGDYRALLLDDLDRAGRERETDRQYWLDHFAEIPPPVRLPVGSGRSQAFRGTYRTFRLADDLWVALKHFTRLESTTTFAAAFAVFAAYFARHTESGEVTLGTSLAGRNRQDAENAVGMFVRTVPVRTKVGDDATLRSVHTAVRAALRGAARHDGFPYEELVGELRRRGSLSAPRLFDVLIEFQQFSAPAPVQPDTGLVVAPLPVTLETSVFPINIMLSENADGLDAVIRYDTGLFDADAIEQLWTGYCNLLEVLAAAPGTIVTELPLIGPSAEHELLNIGYQKLDFDPADRIHHAIERIAAETPERACLGGPLGHRTFGELNGNANGIARLLSAHGIRPGDVVAILMDRTPRTVEAILGIWKIGAAYLPIDPKNPVAYVASVLDVSRATLVLSEGAESASDTGVTVVDLDVALAPGNPGNPPRSDAAASELAYVIYTSGSTGTPKGAMVAHTGMLNHLHAKITDLQLSRHSVVAQTASNSFDISVWQMFAAPYVGGRTVIYPQDLQLEPGALRSRLESDAVTVLEVVPSYLDTVLHIWAGEPFAALNWLMVTGEVVQPKLVNEWLRAFPRIPVINAYGPTEASDDITHHIITEPVMTSSVPLGRPIVNTAIYVLDERSRVLPRGEAGEICVSGVAVGRGYLHDPEQTALVFVPDPFHRDRRMYRTGDVGRWRADGTLELIGRRDTLVKIRGFRVDLGAIEHRVGTAPGVRAVAVVTGGADQDRLVAYVVLDDPAASTARCAAYLAAQLPEYMRPDLVELDRLPLTPNGKTDRKALERHTVSGSAPIPSRPPTSLVELTLTAIWEEVLGRRVGIYDRFLDTGGNSLLAIQVVSRIRHRLDAEVTLEQIFTHQSIASLATVIGSDHTGLGGSVESLGGPGEYPVAPIQRLMLETEASAPAPEAFNRNDLFEVAGEIDTERFRDTFAALVDRYESLRTTYPVTGEHARMVIHPAGELELPFAVRDLNDNDAVHAYAAERIQVPFDISREPLIRIELLRTTTGSCWILMSMHQLASDGRTVEIVLNNLLETYRALQTGIPIPPAPVTQYKEFAAARRAREDDERLRGFWQRELENTDTVLDLRTDRPRPPSTTLPGGRCYRTLDAESTARFDELATVNTVTGFVVARTAVALLLFGETGRPSVTIGAYARGRDQLEWEDQIGCCLNIVPMRLTRPEHDDLDRALREAQGDTLRAFAHQDYPYGSIMRDLRWRRGPDRSPLFDVMIAYDLWDSQPAPQARPFDLVAHPLPRRAKEADLQFTFGRTHDKLEIVVTYNTDLYTDETAAALVDRLCAVINGMLDRRQITEIGVAATADRILR</sequence>
<dbReference type="GO" id="GO:0008610">
    <property type="term" value="P:lipid biosynthetic process"/>
    <property type="evidence" value="ECO:0007669"/>
    <property type="project" value="UniProtKB-ARBA"/>
</dbReference>
<dbReference type="InterPro" id="IPR045851">
    <property type="entry name" value="AMP-bd_C_sf"/>
</dbReference>
<dbReference type="InterPro" id="IPR016039">
    <property type="entry name" value="Thiolase-like"/>
</dbReference>
<dbReference type="Gene3D" id="3.40.50.980">
    <property type="match status" value="2"/>
</dbReference>
<dbReference type="SMART" id="SM00823">
    <property type="entry name" value="PKS_PP"/>
    <property type="match status" value="2"/>
</dbReference>
<gene>
    <name evidence="8" type="ORF">HGB38_34195</name>
</gene>
<dbReference type="InterPro" id="IPR025110">
    <property type="entry name" value="AMP-bd_C"/>
</dbReference>
<keyword evidence="3" id="KW-0597">Phosphoprotein</keyword>
<dbReference type="CDD" id="cd19531">
    <property type="entry name" value="LCL_NRPS-like"/>
    <property type="match status" value="1"/>
</dbReference>
<comment type="cofactor">
    <cofactor evidence="1">
        <name>pantetheine 4'-phosphate</name>
        <dbReference type="ChEBI" id="CHEBI:47942"/>
    </cofactor>
</comment>
<dbReference type="Gene3D" id="3.30.559.10">
    <property type="entry name" value="Chloramphenicol acetyltransferase-like domain"/>
    <property type="match status" value="2"/>
</dbReference>
<proteinExistence type="inferred from homology"/>
<dbReference type="UniPathway" id="UPA00011"/>
<dbReference type="NCBIfam" id="TIGR01733">
    <property type="entry name" value="AA-adenyl-dom"/>
    <property type="match status" value="1"/>
</dbReference>
<dbReference type="InterPro" id="IPR000873">
    <property type="entry name" value="AMP-dep_synth/lig_dom"/>
</dbReference>
<dbReference type="InterPro" id="IPR014031">
    <property type="entry name" value="Ketoacyl_synth_C"/>
</dbReference>
<dbReference type="Gene3D" id="2.30.38.10">
    <property type="entry name" value="Luciferase, Domain 3"/>
    <property type="match status" value="1"/>
</dbReference>
<dbReference type="Gene3D" id="3.40.366.10">
    <property type="entry name" value="Malonyl-Coenzyme A Acyl Carrier Protein, domain 2"/>
    <property type="match status" value="1"/>
</dbReference>
<dbReference type="InterPro" id="IPR036736">
    <property type="entry name" value="ACP-like_sf"/>
</dbReference>
<dbReference type="SUPFAM" id="SSF47336">
    <property type="entry name" value="ACP-like"/>
    <property type="match status" value="2"/>
</dbReference>
<dbReference type="GO" id="GO:0043041">
    <property type="term" value="P:amino acid activation for nonribosomal peptide biosynthetic process"/>
    <property type="evidence" value="ECO:0007669"/>
    <property type="project" value="TreeGrafter"/>
</dbReference>
<dbReference type="GO" id="GO:0005737">
    <property type="term" value="C:cytoplasm"/>
    <property type="evidence" value="ECO:0007669"/>
    <property type="project" value="TreeGrafter"/>
</dbReference>
<dbReference type="InterPro" id="IPR020845">
    <property type="entry name" value="AMP-binding_CS"/>
</dbReference>
<accession>A0A7X6LB25</accession>
<dbReference type="PROSITE" id="PS00455">
    <property type="entry name" value="AMP_BINDING"/>
    <property type="match status" value="1"/>
</dbReference>
<keyword evidence="4" id="KW-0808">Transferase</keyword>
<dbReference type="CDD" id="cd00833">
    <property type="entry name" value="PKS"/>
    <property type="match status" value="1"/>
</dbReference>
<comment type="caution">
    <text evidence="8">The sequence shown here is derived from an EMBL/GenBank/DDBJ whole genome shotgun (WGS) entry which is preliminary data.</text>
</comment>
<evidence type="ECO:0000256" key="3">
    <source>
        <dbReference type="ARBA" id="ARBA00022553"/>
    </source>
</evidence>
<dbReference type="Pfam" id="PF00501">
    <property type="entry name" value="AMP-binding"/>
    <property type="match status" value="1"/>
</dbReference>
<dbReference type="PROSITE" id="PS52004">
    <property type="entry name" value="KS3_2"/>
    <property type="match status" value="1"/>
</dbReference>
<feature type="domain" description="Ketosynthase family 3 (KS3)" evidence="7">
    <location>
        <begin position="17"/>
        <end position="432"/>
    </location>
</feature>
<dbReference type="PROSITE" id="PS50075">
    <property type="entry name" value="CARRIER"/>
    <property type="match status" value="2"/>
</dbReference>
<evidence type="ECO:0000313" key="8">
    <source>
        <dbReference type="EMBL" id="NKY31216.1"/>
    </source>
</evidence>
<dbReference type="InterPro" id="IPR009081">
    <property type="entry name" value="PP-bd_ACP"/>
</dbReference>
<protein>
    <submittedName>
        <fullName evidence="8">Non-ribosomal peptide synthetase</fullName>
    </submittedName>
</protein>
<dbReference type="Gene3D" id="1.10.1240.100">
    <property type="match status" value="1"/>
</dbReference>
<dbReference type="InterPro" id="IPR001242">
    <property type="entry name" value="Condensation_dom"/>
</dbReference>
<evidence type="ECO:0000259" key="7">
    <source>
        <dbReference type="PROSITE" id="PS52004"/>
    </source>
</evidence>
<dbReference type="SUPFAM" id="SSF56801">
    <property type="entry name" value="Acetyl-CoA synthetase-like"/>
    <property type="match status" value="1"/>
</dbReference>
<dbReference type="InterPro" id="IPR010071">
    <property type="entry name" value="AA_adenyl_dom"/>
</dbReference>
<reference evidence="8 9" key="1">
    <citation type="submission" date="2020-04" db="EMBL/GenBank/DDBJ databases">
        <title>MicrobeNet Type strains.</title>
        <authorList>
            <person name="Nicholson A.C."/>
        </authorList>
    </citation>
    <scope>NUCLEOTIDE SEQUENCE [LARGE SCALE GENOMIC DNA]</scope>
    <source>
        <strain evidence="8 9">DSM 44956</strain>
    </source>
</reference>
<keyword evidence="9" id="KW-1185">Reference proteome</keyword>
<dbReference type="Pfam" id="PF02801">
    <property type="entry name" value="Ketoacyl-synt_C"/>
    <property type="match status" value="1"/>
</dbReference>
<evidence type="ECO:0000256" key="1">
    <source>
        <dbReference type="ARBA" id="ARBA00001957"/>
    </source>
</evidence>
<evidence type="ECO:0000256" key="4">
    <source>
        <dbReference type="ARBA" id="ARBA00022679"/>
    </source>
</evidence>
<dbReference type="Gene3D" id="3.30.300.30">
    <property type="match status" value="1"/>
</dbReference>
<dbReference type="EMBL" id="JAAXOS010000027">
    <property type="protein sequence ID" value="NKY31216.1"/>
    <property type="molecule type" value="Genomic_DNA"/>
</dbReference>
<dbReference type="Pfam" id="PF00109">
    <property type="entry name" value="ketoacyl-synt"/>
    <property type="match status" value="1"/>
</dbReference>
<dbReference type="GO" id="GO:0044550">
    <property type="term" value="P:secondary metabolite biosynthetic process"/>
    <property type="evidence" value="ECO:0007669"/>
    <property type="project" value="TreeGrafter"/>
</dbReference>
<dbReference type="GO" id="GO:0016746">
    <property type="term" value="F:acyltransferase activity"/>
    <property type="evidence" value="ECO:0007669"/>
    <property type="project" value="InterPro"/>
</dbReference>
<dbReference type="Gene3D" id="3.30.70.3290">
    <property type="match status" value="1"/>
</dbReference>
<dbReference type="CDD" id="cd05930">
    <property type="entry name" value="A_NRPS"/>
    <property type="match status" value="1"/>
</dbReference>
<name>A0A7X6LB25_9NOCA</name>
<dbReference type="Gene3D" id="3.40.47.10">
    <property type="match status" value="1"/>
</dbReference>
<dbReference type="Pfam" id="PF16197">
    <property type="entry name" value="KAsynt_C_assoc"/>
    <property type="match status" value="1"/>
</dbReference>
<dbReference type="Pfam" id="PF13193">
    <property type="entry name" value="AMP-binding_C"/>
    <property type="match status" value="1"/>
</dbReference>
<dbReference type="PANTHER" id="PTHR45527">
    <property type="entry name" value="NONRIBOSOMAL PEPTIDE SYNTHETASE"/>
    <property type="match status" value="1"/>
</dbReference>
<dbReference type="Gene3D" id="3.30.559.30">
    <property type="entry name" value="Nonribosomal peptide synthetase, condensation domain"/>
    <property type="match status" value="2"/>
</dbReference>
<dbReference type="Gene3D" id="1.10.1200.10">
    <property type="entry name" value="ACP-like"/>
    <property type="match status" value="2"/>
</dbReference>
<dbReference type="Pfam" id="PF00550">
    <property type="entry name" value="PP-binding"/>
    <property type="match status" value="2"/>
</dbReference>
<dbReference type="InterPro" id="IPR006162">
    <property type="entry name" value="Ppantetheine_attach_site"/>
</dbReference>
<feature type="domain" description="Carrier" evidence="6">
    <location>
        <begin position="744"/>
        <end position="819"/>
    </location>
</feature>
<organism evidence="8 9">
    <name type="scientific">Nocardia gamkensis</name>
    <dbReference type="NCBI Taxonomy" id="352869"/>
    <lineage>
        <taxon>Bacteria</taxon>
        <taxon>Bacillati</taxon>
        <taxon>Actinomycetota</taxon>
        <taxon>Actinomycetes</taxon>
        <taxon>Mycobacteriales</taxon>
        <taxon>Nocardiaceae</taxon>
        <taxon>Nocardia</taxon>
    </lineage>
</organism>
<evidence type="ECO:0000313" key="9">
    <source>
        <dbReference type="Proteomes" id="UP000540698"/>
    </source>
</evidence>
<evidence type="ECO:0000259" key="6">
    <source>
        <dbReference type="PROSITE" id="PS50075"/>
    </source>
</evidence>
<evidence type="ECO:0000256" key="2">
    <source>
        <dbReference type="ARBA" id="ARBA00022450"/>
    </source>
</evidence>
<dbReference type="Pfam" id="PF00668">
    <property type="entry name" value="Condensation"/>
    <property type="match status" value="2"/>
</dbReference>
<dbReference type="SUPFAM" id="SSF53901">
    <property type="entry name" value="Thiolase-like"/>
    <property type="match status" value="1"/>
</dbReference>
<dbReference type="PROSITE" id="PS00012">
    <property type="entry name" value="PHOSPHOPANTETHEINE"/>
    <property type="match status" value="2"/>
</dbReference>
<comment type="similarity">
    <text evidence="5">In the C-terminal section; belongs to the NRP synthetase family.</text>
</comment>
<dbReference type="InterPro" id="IPR032821">
    <property type="entry name" value="PKS_assoc"/>
</dbReference>
<dbReference type="RefSeq" id="WP_062975543.1">
    <property type="nucleotide sequence ID" value="NZ_JAAXOS010000027.1"/>
</dbReference>
<dbReference type="PANTHER" id="PTHR45527:SF1">
    <property type="entry name" value="FATTY ACID SYNTHASE"/>
    <property type="match status" value="1"/>
</dbReference>
<dbReference type="Proteomes" id="UP000540698">
    <property type="component" value="Unassembled WGS sequence"/>
</dbReference>
<keyword evidence="2" id="KW-0596">Phosphopantetheine</keyword>
<dbReference type="InterPro" id="IPR014030">
    <property type="entry name" value="Ketoacyl_synth_N"/>
</dbReference>
<dbReference type="SUPFAM" id="SSF52777">
    <property type="entry name" value="CoA-dependent acyltransferases"/>
    <property type="match status" value="4"/>
</dbReference>
<dbReference type="InterPro" id="IPR020806">
    <property type="entry name" value="PKS_PP-bd"/>
</dbReference>
<dbReference type="InterPro" id="IPR020841">
    <property type="entry name" value="PKS_Beta-ketoAc_synthase_dom"/>
</dbReference>
<dbReference type="GO" id="GO:0031177">
    <property type="term" value="F:phosphopantetheine binding"/>
    <property type="evidence" value="ECO:0007669"/>
    <property type="project" value="InterPro"/>
</dbReference>